<dbReference type="EMBL" id="KN847482">
    <property type="protein sequence ID" value="KIX00692.1"/>
    <property type="molecule type" value="Genomic_DNA"/>
</dbReference>
<dbReference type="GO" id="GO:0042148">
    <property type="term" value="P:DNA strand invasion"/>
    <property type="evidence" value="ECO:0007669"/>
    <property type="project" value="TreeGrafter"/>
</dbReference>
<dbReference type="GO" id="GO:0005815">
    <property type="term" value="C:microtubule organizing center"/>
    <property type="evidence" value="ECO:0007669"/>
    <property type="project" value="TreeGrafter"/>
</dbReference>
<evidence type="ECO:0000313" key="3">
    <source>
        <dbReference type="Proteomes" id="UP000053617"/>
    </source>
</evidence>
<dbReference type="STRING" id="1442369.A0A0D2FFA0"/>
<feature type="domain" description="Rad51-like C-terminal" evidence="1">
    <location>
        <begin position="116"/>
        <end position="285"/>
    </location>
</feature>
<dbReference type="GeneID" id="25297828"/>
<organism evidence="2 3">
    <name type="scientific">Rhinocladiella mackenziei CBS 650.93</name>
    <dbReference type="NCBI Taxonomy" id="1442369"/>
    <lineage>
        <taxon>Eukaryota</taxon>
        <taxon>Fungi</taxon>
        <taxon>Dikarya</taxon>
        <taxon>Ascomycota</taxon>
        <taxon>Pezizomycotina</taxon>
        <taxon>Eurotiomycetes</taxon>
        <taxon>Chaetothyriomycetidae</taxon>
        <taxon>Chaetothyriales</taxon>
        <taxon>Herpotrichiellaceae</taxon>
        <taxon>Rhinocladiella</taxon>
    </lineage>
</organism>
<dbReference type="GO" id="GO:0000400">
    <property type="term" value="F:four-way junction DNA binding"/>
    <property type="evidence" value="ECO:0007669"/>
    <property type="project" value="TreeGrafter"/>
</dbReference>
<dbReference type="OrthoDB" id="420422at2759"/>
<gene>
    <name evidence="2" type="ORF">Z518_09757</name>
</gene>
<evidence type="ECO:0000313" key="2">
    <source>
        <dbReference type="EMBL" id="KIX00692.1"/>
    </source>
</evidence>
<dbReference type="VEuPathDB" id="FungiDB:Z518_09757"/>
<dbReference type="CDD" id="cd19490">
    <property type="entry name" value="XRCC2"/>
    <property type="match status" value="1"/>
</dbReference>
<dbReference type="AlphaFoldDB" id="A0A0D2FFA0"/>
<dbReference type="InterPro" id="IPR013632">
    <property type="entry name" value="Rad51_C"/>
</dbReference>
<dbReference type="Pfam" id="PF08423">
    <property type="entry name" value="Rad51"/>
    <property type="match status" value="1"/>
</dbReference>
<proteinExistence type="predicted"/>
<dbReference type="GO" id="GO:0033063">
    <property type="term" value="C:Rad51B-Rad51C-Rad51D-XRCC2 complex"/>
    <property type="evidence" value="ECO:0007669"/>
    <property type="project" value="InterPro"/>
</dbReference>
<protein>
    <recommendedName>
        <fullName evidence="1">Rad51-like C-terminal domain-containing protein</fullName>
    </recommendedName>
</protein>
<sequence length="387" mass="43007">MSAKQYGAKLLEEVEEQSLEQFLADIRHAARPQPKNVLGVPGLDKLLEIFRFRAQPAGRQPGWPSPTAVSTALGDQVDELNDHEHASTNIDGHEEFAQISKPRLATIELTSRKSASGKTMLLHYLSALSILPRDLGGKESTIVYIDNDGRFSAARLLQMMQHHIQTRPADIPETRVKQTAMEALNHAHIFRPQSSAQLISILDSLPTYLLDRSQHLSIHRSLSLIIIDSATAFYWQDRFDQDMARLESPGVSGGQSKASEIIDRLKALQERFECCVVFSTTPISPPAKRPDGFHPTAASGPTSPFLTPWTSYATLTLTLSRTSVPQFPPQMSLEECLRDADKRFKAVRNTTFVADVDWSANQAARVRGTTGEEGFRFRIGEMGFEAV</sequence>
<dbReference type="HOGENOM" id="CLU_046729_0_0_1"/>
<dbReference type="Gene3D" id="3.40.50.300">
    <property type="entry name" value="P-loop containing nucleotide triphosphate hydrolases"/>
    <property type="match status" value="1"/>
</dbReference>
<dbReference type="SUPFAM" id="SSF52540">
    <property type="entry name" value="P-loop containing nucleoside triphosphate hydrolases"/>
    <property type="match status" value="1"/>
</dbReference>
<dbReference type="GO" id="GO:0000724">
    <property type="term" value="P:double-strand break repair via homologous recombination"/>
    <property type="evidence" value="ECO:0007669"/>
    <property type="project" value="InterPro"/>
</dbReference>
<accession>A0A0D2FFA0</accession>
<dbReference type="RefSeq" id="XP_013267828.1">
    <property type="nucleotide sequence ID" value="XM_013412374.1"/>
</dbReference>
<dbReference type="GO" id="GO:0005657">
    <property type="term" value="C:replication fork"/>
    <property type="evidence" value="ECO:0007669"/>
    <property type="project" value="InterPro"/>
</dbReference>
<dbReference type="PANTHER" id="PTHR46644:SF2">
    <property type="entry name" value="DNA REPAIR PROTEIN XRCC2"/>
    <property type="match status" value="1"/>
</dbReference>
<keyword evidence="3" id="KW-1185">Reference proteome</keyword>
<dbReference type="PANTHER" id="PTHR46644">
    <property type="entry name" value="DNA REPAIR PROTEIN XRCC2"/>
    <property type="match status" value="1"/>
</dbReference>
<dbReference type="InterPro" id="IPR030547">
    <property type="entry name" value="XRCC2"/>
</dbReference>
<dbReference type="InterPro" id="IPR027417">
    <property type="entry name" value="P-loop_NTPase"/>
</dbReference>
<evidence type="ECO:0000259" key="1">
    <source>
        <dbReference type="Pfam" id="PF08423"/>
    </source>
</evidence>
<name>A0A0D2FFA0_9EURO</name>
<reference evidence="2 3" key="1">
    <citation type="submission" date="2015-01" db="EMBL/GenBank/DDBJ databases">
        <title>The Genome Sequence of Rhinocladiella mackenzie CBS 650.93.</title>
        <authorList>
            <consortium name="The Broad Institute Genomics Platform"/>
            <person name="Cuomo C."/>
            <person name="de Hoog S."/>
            <person name="Gorbushina A."/>
            <person name="Stielow B."/>
            <person name="Teixiera M."/>
            <person name="Abouelleil A."/>
            <person name="Chapman S.B."/>
            <person name="Priest M."/>
            <person name="Young S.K."/>
            <person name="Wortman J."/>
            <person name="Nusbaum C."/>
            <person name="Birren B."/>
        </authorList>
    </citation>
    <scope>NUCLEOTIDE SEQUENCE [LARGE SCALE GENOMIC DNA]</scope>
    <source>
        <strain evidence="2 3">CBS 650.93</strain>
    </source>
</reference>
<dbReference type="Proteomes" id="UP000053617">
    <property type="component" value="Unassembled WGS sequence"/>
</dbReference>